<name>A0ABW5YCR4_9SPHI</name>
<evidence type="ECO:0000313" key="3">
    <source>
        <dbReference type="Proteomes" id="UP001597557"/>
    </source>
</evidence>
<feature type="transmembrane region" description="Helical" evidence="1">
    <location>
        <begin position="71"/>
        <end position="92"/>
    </location>
</feature>
<accession>A0ABW5YCR4</accession>
<reference evidence="3" key="1">
    <citation type="journal article" date="2019" name="Int. J. Syst. Evol. Microbiol.">
        <title>The Global Catalogue of Microorganisms (GCM) 10K type strain sequencing project: providing services to taxonomists for standard genome sequencing and annotation.</title>
        <authorList>
            <consortium name="The Broad Institute Genomics Platform"/>
            <consortium name="The Broad Institute Genome Sequencing Center for Infectious Disease"/>
            <person name="Wu L."/>
            <person name="Ma J."/>
        </authorList>
    </citation>
    <scope>NUCLEOTIDE SEQUENCE [LARGE SCALE GENOMIC DNA]</scope>
    <source>
        <strain evidence="3">KCTC 22437</strain>
    </source>
</reference>
<dbReference type="RefSeq" id="WP_377184814.1">
    <property type="nucleotide sequence ID" value="NZ_JBHUPD010000002.1"/>
</dbReference>
<dbReference type="Proteomes" id="UP001597557">
    <property type="component" value="Unassembled WGS sequence"/>
</dbReference>
<keyword evidence="1" id="KW-1133">Transmembrane helix</keyword>
<protein>
    <submittedName>
        <fullName evidence="2">Uncharacterized protein</fullName>
    </submittedName>
</protein>
<evidence type="ECO:0000256" key="1">
    <source>
        <dbReference type="SAM" id="Phobius"/>
    </source>
</evidence>
<gene>
    <name evidence="2" type="ORF">ACFS5N_09815</name>
</gene>
<keyword evidence="1" id="KW-0472">Membrane</keyword>
<evidence type="ECO:0000313" key="2">
    <source>
        <dbReference type="EMBL" id="MFD2872765.1"/>
    </source>
</evidence>
<organism evidence="2 3">
    <name type="scientific">Mucilaginibacter ximonensis</name>
    <dbReference type="NCBI Taxonomy" id="538021"/>
    <lineage>
        <taxon>Bacteria</taxon>
        <taxon>Pseudomonadati</taxon>
        <taxon>Bacteroidota</taxon>
        <taxon>Sphingobacteriia</taxon>
        <taxon>Sphingobacteriales</taxon>
        <taxon>Sphingobacteriaceae</taxon>
        <taxon>Mucilaginibacter</taxon>
    </lineage>
</organism>
<sequence length="133" mass="15338">MNLYYKIWADAINQAKKNKAENNGWKLMPLISISILMGVNLLTLFLLLHALNNHLLLLFPVHIFYTTGYNTGISVIITYVLPFIILNYLLIFSNNQYQTIAQKQRNSNVFRNYALISIGLIIVPLLFKVVFFS</sequence>
<keyword evidence="1" id="KW-0812">Transmembrane</keyword>
<feature type="transmembrane region" description="Helical" evidence="1">
    <location>
        <begin position="113"/>
        <end position="132"/>
    </location>
</feature>
<proteinExistence type="predicted"/>
<comment type="caution">
    <text evidence="2">The sequence shown here is derived from an EMBL/GenBank/DDBJ whole genome shotgun (WGS) entry which is preliminary data.</text>
</comment>
<feature type="transmembrane region" description="Helical" evidence="1">
    <location>
        <begin position="27"/>
        <end position="51"/>
    </location>
</feature>
<keyword evidence="3" id="KW-1185">Reference proteome</keyword>
<dbReference type="EMBL" id="JBHUPD010000002">
    <property type="protein sequence ID" value="MFD2872765.1"/>
    <property type="molecule type" value="Genomic_DNA"/>
</dbReference>